<dbReference type="PROSITE" id="PS01319">
    <property type="entry name" value="RBFA"/>
    <property type="match status" value="1"/>
</dbReference>
<proteinExistence type="inferred from homology"/>
<dbReference type="NCBIfam" id="TIGR00082">
    <property type="entry name" value="rbfA"/>
    <property type="match status" value="1"/>
</dbReference>
<sequence length="118" mass="13552">MARIRVSRVGEQIKKELSQVIQREIKDPRIGFVTVTGVEMSGDLQVAKVFISVMGQENTKEESLAALEKAKGYLRSEIGRRIQLRYVPELTFVMDSTLDQSEHIERLLHDVQKENDHE</sequence>
<reference evidence="4 5" key="1">
    <citation type="submission" date="2016-11" db="EMBL/GenBank/DDBJ databases">
        <authorList>
            <person name="Jaros S."/>
            <person name="Januszkiewicz K."/>
            <person name="Wedrychowicz H."/>
        </authorList>
    </citation>
    <scope>NUCLEOTIDE SEQUENCE [LARGE SCALE GENOMIC DNA]</scope>
    <source>
        <strain evidence="4 5">DSM 44666</strain>
    </source>
</reference>
<dbReference type="HAMAP" id="MF_00003">
    <property type="entry name" value="RbfA"/>
    <property type="match status" value="1"/>
</dbReference>
<dbReference type="Proteomes" id="UP000184476">
    <property type="component" value="Unassembled WGS sequence"/>
</dbReference>
<dbReference type="InterPro" id="IPR023799">
    <property type="entry name" value="RbfA_dom_sf"/>
</dbReference>
<evidence type="ECO:0000313" key="5">
    <source>
        <dbReference type="Proteomes" id="UP000184476"/>
    </source>
</evidence>
<dbReference type="InterPro" id="IPR000238">
    <property type="entry name" value="RbfA"/>
</dbReference>
<dbReference type="PANTHER" id="PTHR33515:SF1">
    <property type="entry name" value="RIBOSOME-BINDING FACTOR A, CHLOROPLASTIC-RELATED"/>
    <property type="match status" value="1"/>
</dbReference>
<name>A0A1M5APU6_9BACL</name>
<keyword evidence="1 3" id="KW-0963">Cytoplasm</keyword>
<evidence type="ECO:0000313" key="4">
    <source>
        <dbReference type="EMBL" id="SHF32270.1"/>
    </source>
</evidence>
<organism evidence="4 5">
    <name type="scientific">Seinonella peptonophila</name>
    <dbReference type="NCBI Taxonomy" id="112248"/>
    <lineage>
        <taxon>Bacteria</taxon>
        <taxon>Bacillati</taxon>
        <taxon>Bacillota</taxon>
        <taxon>Bacilli</taxon>
        <taxon>Bacillales</taxon>
        <taxon>Thermoactinomycetaceae</taxon>
        <taxon>Seinonella</taxon>
    </lineage>
</organism>
<dbReference type="Gene3D" id="3.30.300.20">
    <property type="match status" value="1"/>
</dbReference>
<evidence type="ECO:0000256" key="3">
    <source>
        <dbReference type="HAMAP-Rule" id="MF_00003"/>
    </source>
</evidence>
<dbReference type="GO" id="GO:0030490">
    <property type="term" value="P:maturation of SSU-rRNA"/>
    <property type="evidence" value="ECO:0007669"/>
    <property type="project" value="UniProtKB-UniRule"/>
</dbReference>
<comment type="subcellular location">
    <subcellularLocation>
        <location evidence="3">Cytoplasm</location>
    </subcellularLocation>
</comment>
<dbReference type="PANTHER" id="PTHR33515">
    <property type="entry name" value="RIBOSOME-BINDING FACTOR A, CHLOROPLASTIC-RELATED"/>
    <property type="match status" value="1"/>
</dbReference>
<dbReference type="InterPro" id="IPR015946">
    <property type="entry name" value="KH_dom-like_a/b"/>
</dbReference>
<dbReference type="OrthoDB" id="307788at2"/>
<comment type="function">
    <text evidence="3">One of several proteins that assist in the late maturation steps of the functional core of the 30S ribosomal subunit. Associates with free 30S ribosomal subunits (but not with 30S subunits that are part of 70S ribosomes or polysomes). Required for efficient processing of 16S rRNA. May interact with the 5'-terminal helix region of 16S rRNA.</text>
</comment>
<accession>A0A1M5APU6</accession>
<evidence type="ECO:0000256" key="1">
    <source>
        <dbReference type="ARBA" id="ARBA00022490"/>
    </source>
</evidence>
<dbReference type="AlphaFoldDB" id="A0A1M5APU6"/>
<dbReference type="FunFam" id="3.30.300.20:FF:000009">
    <property type="entry name" value="Ribosome-binding factor A"/>
    <property type="match status" value="1"/>
</dbReference>
<comment type="subunit">
    <text evidence="3">Monomer. Binds 30S ribosomal subunits, but not 50S ribosomal subunits or 70S ribosomes.</text>
</comment>
<evidence type="ECO:0000256" key="2">
    <source>
        <dbReference type="ARBA" id="ARBA00022517"/>
    </source>
</evidence>
<comment type="similarity">
    <text evidence="3">Belongs to the RbfA family.</text>
</comment>
<dbReference type="STRING" id="112248.SAMN05444392_11534"/>
<dbReference type="InterPro" id="IPR020053">
    <property type="entry name" value="Ribosome-bd_factorA_CS"/>
</dbReference>
<dbReference type="GO" id="GO:0043024">
    <property type="term" value="F:ribosomal small subunit binding"/>
    <property type="evidence" value="ECO:0007669"/>
    <property type="project" value="TreeGrafter"/>
</dbReference>
<protein>
    <recommendedName>
        <fullName evidence="3">Ribosome-binding factor A</fullName>
    </recommendedName>
</protein>
<dbReference type="Pfam" id="PF02033">
    <property type="entry name" value="RBFA"/>
    <property type="match status" value="1"/>
</dbReference>
<dbReference type="SUPFAM" id="SSF89919">
    <property type="entry name" value="Ribosome-binding factor A, RbfA"/>
    <property type="match status" value="1"/>
</dbReference>
<keyword evidence="5" id="KW-1185">Reference proteome</keyword>
<dbReference type="RefSeq" id="WP_073157431.1">
    <property type="nucleotide sequence ID" value="NZ_FQVL01000015.1"/>
</dbReference>
<dbReference type="GO" id="GO:0005829">
    <property type="term" value="C:cytosol"/>
    <property type="evidence" value="ECO:0007669"/>
    <property type="project" value="TreeGrafter"/>
</dbReference>
<keyword evidence="2 3" id="KW-0690">Ribosome biogenesis</keyword>
<gene>
    <name evidence="3" type="primary">rbfA</name>
    <name evidence="4" type="ORF">SAMN05444392_11534</name>
</gene>
<dbReference type="EMBL" id="FQVL01000015">
    <property type="protein sequence ID" value="SHF32270.1"/>
    <property type="molecule type" value="Genomic_DNA"/>
</dbReference>